<protein>
    <submittedName>
        <fullName evidence="1">VWA domain-containing protein</fullName>
    </submittedName>
</protein>
<reference evidence="1" key="1">
    <citation type="submission" date="2022-10" db="EMBL/GenBank/DDBJ databases">
        <title>Rhodococcus ferula Z13 complete genome.</title>
        <authorList>
            <person name="Long X."/>
            <person name="Zang M."/>
        </authorList>
    </citation>
    <scope>NUCLEOTIDE SEQUENCE</scope>
    <source>
        <strain evidence="1">Z13</strain>
    </source>
</reference>
<accession>A0ACD4DFQ5</accession>
<dbReference type="EMBL" id="CP107551">
    <property type="protein sequence ID" value="UYP18915.1"/>
    <property type="molecule type" value="Genomic_DNA"/>
</dbReference>
<proteinExistence type="predicted"/>
<dbReference type="Proteomes" id="UP001156484">
    <property type="component" value="Chromosome"/>
</dbReference>
<gene>
    <name evidence="1" type="ORF">OED52_20175</name>
</gene>
<organism evidence="1 2">
    <name type="scientific">Rhodococcus sacchari</name>
    <dbReference type="NCBI Taxonomy" id="2962047"/>
    <lineage>
        <taxon>Bacteria</taxon>
        <taxon>Bacillati</taxon>
        <taxon>Actinomycetota</taxon>
        <taxon>Actinomycetes</taxon>
        <taxon>Mycobacteriales</taxon>
        <taxon>Nocardiaceae</taxon>
        <taxon>Rhodococcus</taxon>
    </lineage>
</organism>
<evidence type="ECO:0000313" key="2">
    <source>
        <dbReference type="Proteomes" id="UP001156484"/>
    </source>
</evidence>
<sequence>MTGTRTSDDRQAPASGTIVGLVGFGRALAEAGLSVPLDATTTYLDALRHLDVADPAQVYWAGRAVLCRAPDDIDRYDAAFVHWFGGTLPTASHRQGRRTRTARIAALTRTGDPADGSGDDSPHLQVAADDTDLLRRRDIAELTAAERAHLGEMLTLLRPRPPRRPALRSRPSRRGPVDPSRTLRDMLAAGGEPVRPRRHHRATRPRRVVLLVDVSGSMTPYADALLRFAHVVTRAAPASTETFSVGTRLTRLSRALRARDPELALAAAARAVPDWAGGTRLGDTLRAFLDRWGRRGLARGAVVVIFSDGWERGDATLLGEQMAQLRRLAHRVLWVNPHAGGEGYEPIQSGISKALPHIDRLLAGHSLATLEELLEEVHRA</sequence>
<evidence type="ECO:0000313" key="1">
    <source>
        <dbReference type="EMBL" id="UYP18915.1"/>
    </source>
</evidence>
<keyword evidence="2" id="KW-1185">Reference proteome</keyword>
<name>A0ACD4DFQ5_9NOCA</name>